<keyword evidence="5" id="KW-0272">Extracellular matrix</keyword>
<name>A0ABQ9U475_SAGOE</name>
<dbReference type="InterPro" id="IPR036364">
    <property type="entry name" value="SEA_dom_sf"/>
</dbReference>
<feature type="domain" description="SEA" evidence="11">
    <location>
        <begin position="94"/>
        <end position="208"/>
    </location>
</feature>
<dbReference type="Proteomes" id="UP001266305">
    <property type="component" value="Unassembled WGS sequence"/>
</dbReference>
<evidence type="ECO:0000313" key="13">
    <source>
        <dbReference type="Proteomes" id="UP001266305"/>
    </source>
</evidence>
<keyword evidence="6" id="KW-0358">Heparin-binding</keyword>
<evidence type="ECO:0000313" key="12">
    <source>
        <dbReference type="EMBL" id="KAK2091859.1"/>
    </source>
</evidence>
<evidence type="ECO:0000256" key="4">
    <source>
        <dbReference type="ARBA" id="ARBA00022525"/>
    </source>
</evidence>
<keyword evidence="9" id="KW-0325">Glycoprotein</keyword>
<dbReference type="PROSITE" id="PS50024">
    <property type="entry name" value="SEA"/>
    <property type="match status" value="1"/>
</dbReference>
<evidence type="ECO:0000256" key="2">
    <source>
        <dbReference type="ARBA" id="ARBA00004504"/>
    </source>
</evidence>
<comment type="caution">
    <text evidence="12">The sequence shown here is derived from an EMBL/GenBank/DDBJ whole genome shotgun (WGS) entry which is preliminary data.</text>
</comment>
<comment type="subcellular location">
    <subcellularLocation>
        <location evidence="2">Cell projection</location>
        <location evidence="2">Cilium</location>
        <location evidence="2">Photoreceptor outer segment</location>
    </subcellularLocation>
    <subcellularLocation>
        <location evidence="1">Photoreceptor inner segment</location>
    </subcellularLocation>
    <subcellularLocation>
        <location evidence="3">Secreted</location>
        <location evidence="3">Extracellular space</location>
        <location evidence="3">Extracellular matrix</location>
        <location evidence="3">Interphotoreceptor matrix</location>
    </subcellularLocation>
</comment>
<gene>
    <name evidence="12" type="primary">IMPG2_3</name>
    <name evidence="12" type="ORF">P7K49_031143</name>
</gene>
<keyword evidence="8" id="KW-0677">Repeat</keyword>
<reference evidence="12 13" key="1">
    <citation type="submission" date="2023-05" db="EMBL/GenBank/DDBJ databases">
        <title>B98-5 Cell Line De Novo Hybrid Assembly: An Optical Mapping Approach.</title>
        <authorList>
            <person name="Kananen K."/>
            <person name="Auerbach J.A."/>
            <person name="Kautto E."/>
            <person name="Blachly J.S."/>
        </authorList>
    </citation>
    <scope>NUCLEOTIDE SEQUENCE [LARGE SCALE GENOMIC DNA]</scope>
    <source>
        <strain evidence="12">B95-8</strain>
        <tissue evidence="12">Cell line</tissue>
    </source>
</reference>
<evidence type="ECO:0000256" key="6">
    <source>
        <dbReference type="ARBA" id="ARBA00022674"/>
    </source>
</evidence>
<evidence type="ECO:0000256" key="5">
    <source>
        <dbReference type="ARBA" id="ARBA00022530"/>
    </source>
</evidence>
<dbReference type="InterPro" id="IPR000082">
    <property type="entry name" value="SEA_dom"/>
</dbReference>
<evidence type="ECO:0000259" key="11">
    <source>
        <dbReference type="PROSITE" id="PS50024"/>
    </source>
</evidence>
<accession>A0ABQ9U475</accession>
<dbReference type="Gene3D" id="3.30.70.960">
    <property type="entry name" value="SEA domain"/>
    <property type="match status" value="1"/>
</dbReference>
<evidence type="ECO:0000256" key="7">
    <source>
        <dbReference type="ARBA" id="ARBA00022729"/>
    </source>
</evidence>
<dbReference type="Pfam" id="PF01390">
    <property type="entry name" value="SEA"/>
    <property type="match status" value="1"/>
</dbReference>
<sequence length="250" mass="28226">MLQSGMVKGQPGDLTPVSNVVSTANNFYKLAFLYINRFYDFRDLSNEIRYAALSVPHPGVDSYEGASESSLERPVESISNEIENVIEEATKPAAEQIAEFSIHLLGKQYREELQDSSSFHHQHLEEEFISEVENAFTGLPGYKDIRVLEFRSPKENDSGVDVYYAVTFNGEAISNTTWDLISLHSNKVENHGLVELDDKPTVVYTISNFRDYIAETLQQNFLLGNSSLNPDPDSLQLINGEFDIHHKVFV</sequence>
<dbReference type="PANTHER" id="PTHR12199:SF4">
    <property type="entry name" value="INTERPHOTORECEPTOR MATRIX PROTEOGLYCAN 2"/>
    <property type="match status" value="1"/>
</dbReference>
<organism evidence="12 13">
    <name type="scientific">Saguinus oedipus</name>
    <name type="common">Cotton-top tamarin</name>
    <name type="synonym">Oedipomidas oedipus</name>
    <dbReference type="NCBI Taxonomy" id="9490"/>
    <lineage>
        <taxon>Eukaryota</taxon>
        <taxon>Metazoa</taxon>
        <taxon>Chordata</taxon>
        <taxon>Craniata</taxon>
        <taxon>Vertebrata</taxon>
        <taxon>Euteleostomi</taxon>
        <taxon>Mammalia</taxon>
        <taxon>Eutheria</taxon>
        <taxon>Euarchontoglires</taxon>
        <taxon>Primates</taxon>
        <taxon>Haplorrhini</taxon>
        <taxon>Platyrrhini</taxon>
        <taxon>Cebidae</taxon>
        <taxon>Callitrichinae</taxon>
        <taxon>Saguinus</taxon>
    </lineage>
</organism>
<evidence type="ECO:0000256" key="3">
    <source>
        <dbReference type="ARBA" id="ARBA00004593"/>
    </source>
</evidence>
<evidence type="ECO:0000256" key="10">
    <source>
        <dbReference type="ARBA" id="ARBA00023273"/>
    </source>
</evidence>
<dbReference type="EMBL" id="JASSZA010000016">
    <property type="protein sequence ID" value="KAK2091859.1"/>
    <property type="molecule type" value="Genomic_DNA"/>
</dbReference>
<keyword evidence="13" id="KW-1185">Reference proteome</keyword>
<dbReference type="InterPro" id="IPR039861">
    <property type="entry name" value="IMPG"/>
</dbReference>
<proteinExistence type="predicted"/>
<keyword evidence="10" id="KW-0966">Cell projection</keyword>
<dbReference type="SMART" id="SM00200">
    <property type="entry name" value="SEA"/>
    <property type="match status" value="1"/>
</dbReference>
<keyword evidence="7" id="KW-0732">Signal</keyword>
<keyword evidence="4" id="KW-0964">Secreted</keyword>
<dbReference type="PANTHER" id="PTHR12199">
    <property type="entry name" value="INTERPHOTORECEPTOR MATRIX PROTEOGLYCAN"/>
    <property type="match status" value="1"/>
</dbReference>
<evidence type="ECO:0000256" key="9">
    <source>
        <dbReference type="ARBA" id="ARBA00023180"/>
    </source>
</evidence>
<evidence type="ECO:0000256" key="8">
    <source>
        <dbReference type="ARBA" id="ARBA00022737"/>
    </source>
</evidence>
<dbReference type="SUPFAM" id="SSF82671">
    <property type="entry name" value="SEA domain"/>
    <property type="match status" value="1"/>
</dbReference>
<evidence type="ECO:0000256" key="1">
    <source>
        <dbReference type="ARBA" id="ARBA00004437"/>
    </source>
</evidence>
<protein>
    <submittedName>
        <fullName evidence="12">Interphotoreceptor matrix proteoglycan 2</fullName>
    </submittedName>
</protein>